<name>A0ACB8UE40_9APHY</name>
<gene>
    <name evidence="1" type="ORF">BDY19DRAFT_990215</name>
</gene>
<organism evidence="1 2">
    <name type="scientific">Irpex rosettiformis</name>
    <dbReference type="NCBI Taxonomy" id="378272"/>
    <lineage>
        <taxon>Eukaryota</taxon>
        <taxon>Fungi</taxon>
        <taxon>Dikarya</taxon>
        <taxon>Basidiomycota</taxon>
        <taxon>Agaricomycotina</taxon>
        <taxon>Agaricomycetes</taxon>
        <taxon>Polyporales</taxon>
        <taxon>Irpicaceae</taxon>
        <taxon>Irpex</taxon>
    </lineage>
</organism>
<evidence type="ECO:0000313" key="1">
    <source>
        <dbReference type="EMBL" id="KAI0092498.1"/>
    </source>
</evidence>
<sequence length="214" mass="24071">MALRALPSSLRTALAFVSTPLPRWLPPAMHTTRRTYADVARPRNESIPVERAMVIDRETTKPIGPFSLDTILAGRARAANGRWLEAAELVATNPDPIVKYINIRDEYMKAKAQHQKDRENSRARKTKEIQMTFQTADADMAHKLKKAKEALEQRSKVIIIYSNKKGSARSDEKETKAKIAKTLELLVDVGKESKPHTIMPHGQAMIYLEPSSSK</sequence>
<protein>
    <submittedName>
        <fullName evidence="1">Uncharacterized protein</fullName>
    </submittedName>
</protein>
<keyword evidence="2" id="KW-1185">Reference proteome</keyword>
<dbReference type="Proteomes" id="UP001055072">
    <property type="component" value="Unassembled WGS sequence"/>
</dbReference>
<proteinExistence type="predicted"/>
<accession>A0ACB8UE40</accession>
<evidence type="ECO:0000313" key="2">
    <source>
        <dbReference type="Proteomes" id="UP001055072"/>
    </source>
</evidence>
<dbReference type="EMBL" id="MU274903">
    <property type="protein sequence ID" value="KAI0092498.1"/>
    <property type="molecule type" value="Genomic_DNA"/>
</dbReference>
<comment type="caution">
    <text evidence="1">The sequence shown here is derived from an EMBL/GenBank/DDBJ whole genome shotgun (WGS) entry which is preliminary data.</text>
</comment>
<reference evidence="1" key="1">
    <citation type="journal article" date="2021" name="Environ. Microbiol.">
        <title>Gene family expansions and transcriptome signatures uncover fungal adaptations to wood decay.</title>
        <authorList>
            <person name="Hage H."/>
            <person name="Miyauchi S."/>
            <person name="Viragh M."/>
            <person name="Drula E."/>
            <person name="Min B."/>
            <person name="Chaduli D."/>
            <person name="Navarro D."/>
            <person name="Favel A."/>
            <person name="Norest M."/>
            <person name="Lesage-Meessen L."/>
            <person name="Balint B."/>
            <person name="Merenyi Z."/>
            <person name="de Eugenio L."/>
            <person name="Morin E."/>
            <person name="Martinez A.T."/>
            <person name="Baldrian P."/>
            <person name="Stursova M."/>
            <person name="Martinez M.J."/>
            <person name="Novotny C."/>
            <person name="Magnuson J.K."/>
            <person name="Spatafora J.W."/>
            <person name="Maurice S."/>
            <person name="Pangilinan J."/>
            <person name="Andreopoulos W."/>
            <person name="LaButti K."/>
            <person name="Hundley H."/>
            <person name="Na H."/>
            <person name="Kuo A."/>
            <person name="Barry K."/>
            <person name="Lipzen A."/>
            <person name="Henrissat B."/>
            <person name="Riley R."/>
            <person name="Ahrendt S."/>
            <person name="Nagy L.G."/>
            <person name="Grigoriev I.V."/>
            <person name="Martin F."/>
            <person name="Rosso M.N."/>
        </authorList>
    </citation>
    <scope>NUCLEOTIDE SEQUENCE</scope>
    <source>
        <strain evidence="1">CBS 384.51</strain>
    </source>
</reference>